<protein>
    <submittedName>
        <fullName evidence="3">DNA polymerase III subunit epsilon</fullName>
    </submittedName>
</protein>
<accession>A0ABT1W2A8</accession>
<name>A0ABT1W2A8_9PROT</name>
<dbReference type="InterPro" id="IPR012337">
    <property type="entry name" value="RNaseH-like_sf"/>
</dbReference>
<dbReference type="SUPFAM" id="SSF53098">
    <property type="entry name" value="Ribonuclease H-like"/>
    <property type="match status" value="1"/>
</dbReference>
<feature type="domain" description="Exonuclease" evidence="2">
    <location>
        <begin position="4"/>
        <end position="179"/>
    </location>
</feature>
<evidence type="ECO:0000313" key="3">
    <source>
        <dbReference type="EMBL" id="MCQ8276996.1"/>
    </source>
</evidence>
<gene>
    <name evidence="3" type="ORF">NFI95_00840</name>
</gene>
<reference evidence="3 4" key="1">
    <citation type="submission" date="2022-06" db="EMBL/GenBank/DDBJ databases">
        <title>Endosaccharibacter gen. nov., sp. nov., endophytic bacteria isolated from sugarcane.</title>
        <authorList>
            <person name="Pitiwittayakul N."/>
            <person name="Yukphan P."/>
            <person name="Charoenyingcharoen P."/>
            <person name="Tanasupawat S."/>
        </authorList>
    </citation>
    <scope>NUCLEOTIDE SEQUENCE [LARGE SCALE GENOMIC DNA]</scope>
    <source>
        <strain evidence="3 4">KSS8</strain>
    </source>
</reference>
<dbReference type="CDD" id="cd06127">
    <property type="entry name" value="DEDDh"/>
    <property type="match status" value="1"/>
</dbReference>
<proteinExistence type="predicted"/>
<dbReference type="InterPro" id="IPR036397">
    <property type="entry name" value="RNaseH_sf"/>
</dbReference>
<comment type="caution">
    <text evidence="3">The sequence shown here is derived from an EMBL/GenBank/DDBJ whole genome shotgun (WGS) entry which is preliminary data.</text>
</comment>
<dbReference type="InterPro" id="IPR013520">
    <property type="entry name" value="Ribonucl_H"/>
</dbReference>
<dbReference type="SMART" id="SM00479">
    <property type="entry name" value="EXOIII"/>
    <property type="match status" value="1"/>
</dbReference>
<dbReference type="RefSeq" id="WP_422862437.1">
    <property type="nucleotide sequence ID" value="NZ_JAMSKV010000001.1"/>
</dbReference>
<evidence type="ECO:0000259" key="2">
    <source>
        <dbReference type="SMART" id="SM00479"/>
    </source>
</evidence>
<dbReference type="EMBL" id="JAMSKV010000001">
    <property type="protein sequence ID" value="MCQ8276996.1"/>
    <property type="molecule type" value="Genomic_DNA"/>
</dbReference>
<sequence length="256" mass="27531">MTSFLRVIDLETTGNSFTDGGVVEIGWQDVEQGADGQWALRGGPGAMLIDPGNPISPATSAIHHLIDEDVAGAPRWLDAAPAILRAEPGPSPLALVAHRAAFEQRWCASALSGRLPWICTYKCALRVWPEAPGHSNQGLRYWRRPAGLDRETGLPAHRAGPDAYVTAHHLRDMLAVADVPTLLEWSAAPALLARVPYGKLRGRRFADLSDEMLAGLLEAARGDGDLGFTVRHEQRRRESSAPPTPAPASQGALNLP</sequence>
<evidence type="ECO:0000313" key="4">
    <source>
        <dbReference type="Proteomes" id="UP001524587"/>
    </source>
</evidence>
<dbReference type="Gene3D" id="3.30.420.10">
    <property type="entry name" value="Ribonuclease H-like superfamily/Ribonuclease H"/>
    <property type="match status" value="1"/>
</dbReference>
<organism evidence="3 4">
    <name type="scientific">Endosaccharibacter trunci</name>
    <dbReference type="NCBI Taxonomy" id="2812733"/>
    <lineage>
        <taxon>Bacteria</taxon>
        <taxon>Pseudomonadati</taxon>
        <taxon>Pseudomonadota</taxon>
        <taxon>Alphaproteobacteria</taxon>
        <taxon>Acetobacterales</taxon>
        <taxon>Acetobacteraceae</taxon>
        <taxon>Endosaccharibacter</taxon>
    </lineage>
</organism>
<feature type="region of interest" description="Disordered" evidence="1">
    <location>
        <begin position="232"/>
        <end position="256"/>
    </location>
</feature>
<evidence type="ECO:0000256" key="1">
    <source>
        <dbReference type="SAM" id="MobiDB-lite"/>
    </source>
</evidence>
<keyword evidence="4" id="KW-1185">Reference proteome</keyword>
<dbReference type="Proteomes" id="UP001524587">
    <property type="component" value="Unassembled WGS sequence"/>
</dbReference>